<evidence type="ECO:0000313" key="2">
    <source>
        <dbReference type="EMBL" id="SDO52561.1"/>
    </source>
</evidence>
<evidence type="ECO:0000313" key="3">
    <source>
        <dbReference type="Proteomes" id="UP000199651"/>
    </source>
</evidence>
<dbReference type="OrthoDB" id="9812601at2"/>
<dbReference type="GO" id="GO:0006355">
    <property type="term" value="P:regulation of DNA-templated transcription"/>
    <property type="evidence" value="ECO:0007669"/>
    <property type="project" value="InterPro"/>
</dbReference>
<evidence type="ECO:0000256" key="1">
    <source>
        <dbReference type="SAM" id="MobiDB-lite"/>
    </source>
</evidence>
<accession>A0A1H0KA03</accession>
<dbReference type="Proteomes" id="UP000199651">
    <property type="component" value="Unassembled WGS sequence"/>
</dbReference>
<dbReference type="RefSeq" id="WP_091372352.1">
    <property type="nucleotide sequence ID" value="NZ_FNDV01000002.1"/>
</dbReference>
<gene>
    <name evidence="2" type="ORF">SAMN05192558_103394</name>
</gene>
<dbReference type="InterPro" id="IPR013321">
    <property type="entry name" value="Arc_rbn_hlx_hlx"/>
</dbReference>
<dbReference type="STRING" id="504798.SAMN05421871_102655"/>
<protein>
    <recommendedName>
        <fullName evidence="4">Arc-like DNA binding domain-containing protein</fullName>
    </recommendedName>
</protein>
<feature type="region of interest" description="Disordered" evidence="1">
    <location>
        <begin position="47"/>
        <end position="66"/>
    </location>
</feature>
<organism evidence="2 3">
    <name type="scientific">Actinokineospora alba</name>
    <dbReference type="NCBI Taxonomy" id="504798"/>
    <lineage>
        <taxon>Bacteria</taxon>
        <taxon>Bacillati</taxon>
        <taxon>Actinomycetota</taxon>
        <taxon>Actinomycetes</taxon>
        <taxon>Pseudonocardiales</taxon>
        <taxon>Pseudonocardiaceae</taxon>
        <taxon>Actinokineospora</taxon>
    </lineage>
</organism>
<dbReference type="Gene3D" id="1.10.1220.10">
    <property type="entry name" value="Met repressor-like"/>
    <property type="match status" value="1"/>
</dbReference>
<dbReference type="AlphaFoldDB" id="A0A1H0KA03"/>
<sequence>MAERKKVLLRLDPAVHDAVARWANDELRSTNAQIEFMLRRALAEAGRLPDGAGGLPRRGRPPKDAE</sequence>
<dbReference type="InterPro" id="IPR010985">
    <property type="entry name" value="Ribbon_hlx_hlx"/>
</dbReference>
<evidence type="ECO:0008006" key="4">
    <source>
        <dbReference type="Google" id="ProtNLM"/>
    </source>
</evidence>
<dbReference type="SUPFAM" id="SSF47598">
    <property type="entry name" value="Ribbon-helix-helix"/>
    <property type="match status" value="1"/>
</dbReference>
<name>A0A1H0KA03_9PSEU</name>
<dbReference type="EMBL" id="FNJB01000003">
    <property type="protein sequence ID" value="SDO52561.1"/>
    <property type="molecule type" value="Genomic_DNA"/>
</dbReference>
<keyword evidence="3" id="KW-1185">Reference proteome</keyword>
<proteinExistence type="predicted"/>
<reference evidence="3" key="1">
    <citation type="submission" date="2016-10" db="EMBL/GenBank/DDBJ databases">
        <authorList>
            <person name="Varghese N."/>
            <person name="Submissions S."/>
        </authorList>
    </citation>
    <scope>NUCLEOTIDE SEQUENCE [LARGE SCALE GENOMIC DNA]</scope>
    <source>
        <strain evidence="3">IBRC-M 10655</strain>
    </source>
</reference>